<dbReference type="InterPro" id="IPR053211">
    <property type="entry name" value="DNA_repair-toleration"/>
</dbReference>
<reference evidence="2" key="2">
    <citation type="submission" date="2023-05" db="EMBL/GenBank/DDBJ databases">
        <authorList>
            <person name="Schelkunov M.I."/>
        </authorList>
    </citation>
    <scope>NUCLEOTIDE SEQUENCE</scope>
    <source>
        <strain evidence="2">Hsosn_3</strain>
        <tissue evidence="2">Leaf</tissue>
    </source>
</reference>
<name>A0AAD8HQV7_9APIA</name>
<keyword evidence="1" id="KW-0732">Signal</keyword>
<dbReference type="Proteomes" id="UP001237642">
    <property type="component" value="Unassembled WGS sequence"/>
</dbReference>
<dbReference type="PANTHER" id="PTHR48060">
    <property type="entry name" value="DNA DAMAGE-REPAIR/TOLERATION PROTEIN DRT100"/>
    <property type="match status" value="1"/>
</dbReference>
<gene>
    <name evidence="2" type="ORF">POM88_036557</name>
</gene>
<dbReference type="EMBL" id="JAUIZM010000008">
    <property type="protein sequence ID" value="KAK1370465.1"/>
    <property type="molecule type" value="Genomic_DNA"/>
</dbReference>
<evidence type="ECO:0000313" key="3">
    <source>
        <dbReference type="Proteomes" id="UP001237642"/>
    </source>
</evidence>
<comment type="caution">
    <text evidence="2">The sequence shown here is derived from an EMBL/GenBank/DDBJ whole genome shotgun (WGS) entry which is preliminary data.</text>
</comment>
<dbReference type="InterPro" id="IPR001611">
    <property type="entry name" value="Leu-rich_rpt"/>
</dbReference>
<dbReference type="Pfam" id="PF00560">
    <property type="entry name" value="LRR_1"/>
    <property type="match status" value="2"/>
</dbReference>
<protein>
    <submittedName>
        <fullName evidence="2">Uncharacterized protein</fullName>
    </submittedName>
</protein>
<dbReference type="InterPro" id="IPR011989">
    <property type="entry name" value="ARM-like"/>
</dbReference>
<dbReference type="SUPFAM" id="SSF52058">
    <property type="entry name" value="L domain-like"/>
    <property type="match status" value="1"/>
</dbReference>
<accession>A0AAD8HQV7</accession>
<dbReference type="InterPro" id="IPR032675">
    <property type="entry name" value="LRR_dom_sf"/>
</dbReference>
<organism evidence="2 3">
    <name type="scientific">Heracleum sosnowskyi</name>
    <dbReference type="NCBI Taxonomy" id="360622"/>
    <lineage>
        <taxon>Eukaryota</taxon>
        <taxon>Viridiplantae</taxon>
        <taxon>Streptophyta</taxon>
        <taxon>Embryophyta</taxon>
        <taxon>Tracheophyta</taxon>
        <taxon>Spermatophyta</taxon>
        <taxon>Magnoliopsida</taxon>
        <taxon>eudicotyledons</taxon>
        <taxon>Gunneridae</taxon>
        <taxon>Pentapetalae</taxon>
        <taxon>asterids</taxon>
        <taxon>campanulids</taxon>
        <taxon>Apiales</taxon>
        <taxon>Apiaceae</taxon>
        <taxon>Apioideae</taxon>
        <taxon>apioid superclade</taxon>
        <taxon>Tordylieae</taxon>
        <taxon>Tordyliinae</taxon>
        <taxon>Heracleum</taxon>
    </lineage>
</organism>
<reference evidence="2" key="1">
    <citation type="submission" date="2023-02" db="EMBL/GenBank/DDBJ databases">
        <title>Genome of toxic invasive species Heracleum sosnowskyi carries increased number of genes despite the absence of recent whole-genome duplications.</title>
        <authorList>
            <person name="Schelkunov M."/>
            <person name="Shtratnikova V."/>
            <person name="Makarenko M."/>
            <person name="Klepikova A."/>
            <person name="Omelchenko D."/>
            <person name="Novikova G."/>
            <person name="Obukhova E."/>
            <person name="Bogdanov V."/>
            <person name="Penin A."/>
            <person name="Logacheva M."/>
        </authorList>
    </citation>
    <scope>NUCLEOTIDE SEQUENCE</scope>
    <source>
        <strain evidence="2">Hsosn_3</strain>
        <tissue evidence="2">Leaf</tissue>
    </source>
</reference>
<dbReference type="Gene3D" id="3.80.10.10">
    <property type="entry name" value="Ribonuclease Inhibitor"/>
    <property type="match status" value="2"/>
</dbReference>
<keyword evidence="3" id="KW-1185">Reference proteome</keyword>
<dbReference type="PANTHER" id="PTHR48060:SF21">
    <property type="entry name" value="L DOMAIN-LIKE PROTEIN"/>
    <property type="match status" value="1"/>
</dbReference>
<dbReference type="AlphaFoldDB" id="A0AAD8HQV7"/>
<evidence type="ECO:0000256" key="1">
    <source>
        <dbReference type="ARBA" id="ARBA00022729"/>
    </source>
</evidence>
<sequence length="288" mass="31916">MCIAIYDLCSFVRLKVDYCVWRGVTCDNVTFNVVALNLSSLNLDGEISTSIGDLKGLLSIDLKGNLLSGQIPDEIGDCVGLKSFKSVSSLRPDESEDVIVSAFQKLTAFFHQRPEQKFVFITQHGLLPLVELLEVPKNRVTCSVLQLLNQIIRDNTEFQENACLVGLIPSIMSFAVPDRPREIRMEAAYFLQQLCHSSSLTLQMFIVCRGIPVLVGFLEADYAKHRDLSYNNLTGEIPFNIGFLQIATLSLQGNQLSGEIPSVIGLMQALAVLYLDMSFTHETLTSSS</sequence>
<dbReference type="Gene3D" id="1.25.10.10">
    <property type="entry name" value="Leucine-rich Repeat Variant"/>
    <property type="match status" value="1"/>
</dbReference>
<evidence type="ECO:0000313" key="2">
    <source>
        <dbReference type="EMBL" id="KAK1370465.1"/>
    </source>
</evidence>
<proteinExistence type="predicted"/>